<feature type="signal peptide" evidence="5">
    <location>
        <begin position="1"/>
        <end position="31"/>
    </location>
</feature>
<dbReference type="AlphaFoldDB" id="A0A0F5QKA6"/>
<comment type="similarity">
    <text evidence="2">Belongs to the bacterial solute-binding protein 7 family.</text>
</comment>
<evidence type="ECO:0000256" key="1">
    <source>
        <dbReference type="ARBA" id="ARBA00004196"/>
    </source>
</evidence>
<dbReference type="NCBIfam" id="TIGR00787">
    <property type="entry name" value="dctP"/>
    <property type="match status" value="1"/>
</dbReference>
<evidence type="ECO:0000313" key="7">
    <source>
        <dbReference type="Proteomes" id="UP000033411"/>
    </source>
</evidence>
<keyword evidence="3" id="KW-0813">Transport</keyword>
<evidence type="ECO:0008006" key="8">
    <source>
        <dbReference type="Google" id="ProtNLM"/>
    </source>
</evidence>
<dbReference type="Pfam" id="PF03480">
    <property type="entry name" value="DctP"/>
    <property type="match status" value="1"/>
</dbReference>
<accession>A0A0F5QKA6</accession>
<dbReference type="PANTHER" id="PTHR33376:SF4">
    <property type="entry name" value="SIALIC ACID-BINDING PERIPLASMIC PROTEIN SIAP"/>
    <property type="match status" value="1"/>
</dbReference>
<dbReference type="InterPro" id="IPR006311">
    <property type="entry name" value="TAT_signal"/>
</dbReference>
<dbReference type="InterPro" id="IPR018389">
    <property type="entry name" value="DctP_fam"/>
</dbReference>
<dbReference type="OrthoDB" id="8016675at2"/>
<name>A0A0F5QKA6_9HYPH</name>
<dbReference type="EMBL" id="LANJ01000001">
    <property type="protein sequence ID" value="KKC41442.1"/>
    <property type="molecule type" value="Genomic_DNA"/>
</dbReference>
<dbReference type="Gene3D" id="3.40.190.170">
    <property type="entry name" value="Bacterial extracellular solute-binding protein, family 7"/>
    <property type="match status" value="1"/>
</dbReference>
<organism evidence="6 7">
    <name type="scientific">Devosia epidermidihirudinis</name>
    <dbReference type="NCBI Taxonomy" id="1293439"/>
    <lineage>
        <taxon>Bacteria</taxon>
        <taxon>Pseudomonadati</taxon>
        <taxon>Pseudomonadota</taxon>
        <taxon>Alphaproteobacteria</taxon>
        <taxon>Hyphomicrobiales</taxon>
        <taxon>Devosiaceae</taxon>
        <taxon>Devosia</taxon>
    </lineage>
</organism>
<comment type="subcellular location">
    <subcellularLocation>
        <location evidence="1">Cell envelope</location>
    </subcellularLocation>
</comment>
<keyword evidence="4 5" id="KW-0732">Signal</keyword>
<reference evidence="6 7" key="1">
    <citation type="submission" date="2015-03" db="EMBL/GenBank/DDBJ databases">
        <authorList>
            <person name="Lepp D."/>
            <person name="Hassan Y.I."/>
            <person name="Li X.-Z."/>
            <person name="Zhou T."/>
        </authorList>
    </citation>
    <scope>NUCLEOTIDE SEQUENCE [LARGE SCALE GENOMIC DNA]</scope>
    <source>
        <strain evidence="6 7">E84</strain>
    </source>
</reference>
<dbReference type="GO" id="GO:0030288">
    <property type="term" value="C:outer membrane-bounded periplasmic space"/>
    <property type="evidence" value="ECO:0007669"/>
    <property type="project" value="InterPro"/>
</dbReference>
<protein>
    <recommendedName>
        <fullName evidence="8">C4-dicarboxylate ABC transporter substrate-binding protein</fullName>
    </recommendedName>
</protein>
<evidence type="ECO:0000256" key="3">
    <source>
        <dbReference type="ARBA" id="ARBA00022448"/>
    </source>
</evidence>
<dbReference type="InterPro" id="IPR004682">
    <property type="entry name" value="TRAP_DctP"/>
</dbReference>
<evidence type="ECO:0000256" key="4">
    <source>
        <dbReference type="ARBA" id="ARBA00022729"/>
    </source>
</evidence>
<gene>
    <name evidence="6" type="ORF">WH87_00355</name>
</gene>
<dbReference type="GO" id="GO:0055085">
    <property type="term" value="P:transmembrane transport"/>
    <property type="evidence" value="ECO:0007669"/>
    <property type="project" value="InterPro"/>
</dbReference>
<keyword evidence="7" id="KW-1185">Reference proteome</keyword>
<feature type="chain" id="PRO_5002494349" description="C4-dicarboxylate ABC transporter substrate-binding protein" evidence="5">
    <location>
        <begin position="32"/>
        <end position="335"/>
    </location>
</feature>
<dbReference type="NCBIfam" id="NF037995">
    <property type="entry name" value="TRAP_S1"/>
    <property type="match status" value="1"/>
</dbReference>
<proteinExistence type="inferred from homology"/>
<dbReference type="CDD" id="cd13603">
    <property type="entry name" value="PBP2_TRAP_Siap_TeaA_like"/>
    <property type="match status" value="1"/>
</dbReference>
<dbReference type="PROSITE" id="PS51318">
    <property type="entry name" value="TAT"/>
    <property type="match status" value="1"/>
</dbReference>
<evidence type="ECO:0000256" key="5">
    <source>
        <dbReference type="SAM" id="SignalP"/>
    </source>
</evidence>
<dbReference type="Proteomes" id="UP000033411">
    <property type="component" value="Unassembled WGS sequence"/>
</dbReference>
<dbReference type="InterPro" id="IPR038404">
    <property type="entry name" value="TRAP_DctP_sf"/>
</dbReference>
<sequence>MTQSKFNRRQFGAIAAAGLATGVFMPSIARAQSTKALRLALHTQIDSEQNIAAMAFAEKVKDYSKGTLDVQVLPAAQMGGQREIIESVSIGVLEMGFGESGIYSSYVSQFGILALPYMYKDFDQWQRVVDGPVGQDLGARLEAAANVRVVNMLMGGYRSTFLRTKAINAPDDFHGVKIRLPEAPAFVKTFAALGATPTPIPAPEMYSALQTGVVDAMEGSLETGFTYKIYEVCKHLSLTRHILNDGSFVINTDFFASLSADEQDAITRAGIDSATEQRAAHFARTDMWLKRLVEEGGVEVNEPDLAPFMEKLSSLQDSFAAEANATDVLAQIRAA</sequence>
<evidence type="ECO:0000256" key="2">
    <source>
        <dbReference type="ARBA" id="ARBA00009023"/>
    </source>
</evidence>
<evidence type="ECO:0000313" key="6">
    <source>
        <dbReference type="EMBL" id="KKC41442.1"/>
    </source>
</evidence>
<dbReference type="PIRSF" id="PIRSF006470">
    <property type="entry name" value="DctB"/>
    <property type="match status" value="1"/>
</dbReference>
<dbReference type="STRING" id="1293439.WH87_00355"/>
<dbReference type="RefSeq" id="WP_046137791.1">
    <property type="nucleotide sequence ID" value="NZ_LANJ01000001.1"/>
</dbReference>
<dbReference type="PATRIC" id="fig|1293439.3.peg.77"/>
<dbReference type="PANTHER" id="PTHR33376">
    <property type="match status" value="1"/>
</dbReference>
<comment type="caution">
    <text evidence="6">The sequence shown here is derived from an EMBL/GenBank/DDBJ whole genome shotgun (WGS) entry which is preliminary data.</text>
</comment>